<dbReference type="Pfam" id="PF05686">
    <property type="entry name" value="Glyco_transf_90"/>
    <property type="match status" value="3"/>
</dbReference>
<proteinExistence type="predicted"/>
<organism evidence="2 3">
    <name type="scientific">Rhododendron simsii</name>
    <name type="common">Sims's rhododendron</name>
    <dbReference type="NCBI Taxonomy" id="118357"/>
    <lineage>
        <taxon>Eukaryota</taxon>
        <taxon>Viridiplantae</taxon>
        <taxon>Streptophyta</taxon>
        <taxon>Embryophyta</taxon>
        <taxon>Tracheophyta</taxon>
        <taxon>Spermatophyta</taxon>
        <taxon>Magnoliopsida</taxon>
        <taxon>eudicotyledons</taxon>
        <taxon>Gunneridae</taxon>
        <taxon>Pentapetalae</taxon>
        <taxon>asterids</taxon>
        <taxon>Ericales</taxon>
        <taxon>Ericaceae</taxon>
        <taxon>Ericoideae</taxon>
        <taxon>Rhodoreae</taxon>
        <taxon>Rhododendron</taxon>
    </lineage>
</organism>
<dbReference type="AlphaFoldDB" id="A0A834LVG6"/>
<dbReference type="InterPro" id="IPR051091">
    <property type="entry name" value="O-Glucosyltr/Glycosyltrsf_90"/>
</dbReference>
<sequence length="401" mass="46642">MPKVALFYGHCITIAGNPTPNTILTTTTNHVYPSEVPKKPLRKIQIPLHCTSGNLTQTCPANYYLKDIFHSQGDRDRPPPAMCPDYFRWIHEDLRSWKNTGITRDMVQRARKTANFRLLLQRFPGKIPDLDLMFDCVDWLVVKVVVVGPMRRPRLHCSGIVEMMPRWILIFPIGRFEDGKRNSSLTNRTGVLACTTRIGLKKHGKGTGNQTWPASVCTGKRFKILVSLFLLFPMKASDFTKWYKVYIEGSAWSVSEKYILACNSLTLLVKPHYYDFFTRSLMPVHHYWTIREDDKCRSIKFIVEWGNSHKQKAQEIGKVASDFVQAYLKMDYVYDYMFHLLRSQKKLMMESMVKGPTDVRPCNMPPPYALALHTLLKRKANSISQVELWEKRYWENQTKHN</sequence>
<dbReference type="OrthoDB" id="202415at2759"/>
<dbReference type="Proteomes" id="UP000626092">
    <property type="component" value="Unassembled WGS sequence"/>
</dbReference>
<dbReference type="PANTHER" id="PTHR12203">
    <property type="entry name" value="KDEL LYS-ASP-GLU-LEU CONTAINING - RELATED"/>
    <property type="match status" value="1"/>
</dbReference>
<name>A0A834LVG6_RHOSS</name>
<dbReference type="SMART" id="SM00672">
    <property type="entry name" value="CAP10"/>
    <property type="match status" value="1"/>
</dbReference>
<dbReference type="PANTHER" id="PTHR12203:SF99">
    <property type="entry name" value="OS04G0534100 PROTEIN"/>
    <property type="match status" value="1"/>
</dbReference>
<evidence type="ECO:0000313" key="3">
    <source>
        <dbReference type="Proteomes" id="UP000626092"/>
    </source>
</evidence>
<evidence type="ECO:0000313" key="2">
    <source>
        <dbReference type="EMBL" id="KAF7148513.1"/>
    </source>
</evidence>
<reference evidence="2" key="1">
    <citation type="submission" date="2019-11" db="EMBL/GenBank/DDBJ databases">
        <authorList>
            <person name="Liu Y."/>
            <person name="Hou J."/>
            <person name="Li T.-Q."/>
            <person name="Guan C.-H."/>
            <person name="Wu X."/>
            <person name="Wu H.-Z."/>
            <person name="Ling F."/>
            <person name="Zhang R."/>
            <person name="Shi X.-G."/>
            <person name="Ren J.-P."/>
            <person name="Chen E.-F."/>
            <person name="Sun J.-M."/>
        </authorList>
    </citation>
    <scope>NUCLEOTIDE SEQUENCE</scope>
    <source>
        <strain evidence="2">Adult_tree_wgs_1</strain>
        <tissue evidence="2">Leaves</tissue>
    </source>
</reference>
<accession>A0A834LVG6</accession>
<dbReference type="EMBL" id="WJXA01000003">
    <property type="protein sequence ID" value="KAF7148513.1"/>
    <property type="molecule type" value="Genomic_DNA"/>
</dbReference>
<feature type="domain" description="Glycosyl transferase CAP10" evidence="1">
    <location>
        <begin position="126"/>
        <end position="351"/>
    </location>
</feature>
<evidence type="ECO:0000259" key="1">
    <source>
        <dbReference type="SMART" id="SM00672"/>
    </source>
</evidence>
<gene>
    <name evidence="2" type="ORF">RHSIM_Rhsim03G0182900</name>
</gene>
<keyword evidence="3" id="KW-1185">Reference proteome</keyword>
<comment type="caution">
    <text evidence="2">The sequence shown here is derived from an EMBL/GenBank/DDBJ whole genome shotgun (WGS) entry which is preliminary data.</text>
</comment>
<protein>
    <recommendedName>
        <fullName evidence="1">Glycosyl transferase CAP10 domain-containing protein</fullName>
    </recommendedName>
</protein>
<dbReference type="InterPro" id="IPR006598">
    <property type="entry name" value="CAP10"/>
</dbReference>